<accession>A0A6C1B6C9</accession>
<dbReference type="Proteomes" id="UP000501991">
    <property type="component" value="Chromosome"/>
</dbReference>
<proteinExistence type="predicted"/>
<dbReference type="InterPro" id="IPR011051">
    <property type="entry name" value="RmlC_Cupin_sf"/>
</dbReference>
<evidence type="ECO:0000313" key="3">
    <source>
        <dbReference type="Proteomes" id="UP000501991"/>
    </source>
</evidence>
<evidence type="ECO:0000259" key="1">
    <source>
        <dbReference type="Pfam" id="PF12973"/>
    </source>
</evidence>
<dbReference type="InterPro" id="IPR014710">
    <property type="entry name" value="RmlC-like_jellyroll"/>
</dbReference>
<feature type="domain" description="ChrR-like cupin" evidence="1">
    <location>
        <begin position="17"/>
        <end position="120"/>
    </location>
</feature>
<sequence length="227" mass="24799">MNTPQGGERPLNMDFTRRVVIRTTELNWQPSPAAGVWRKPLAREFAEHGHATSVVRYDPGSHFKAHTHPLGEEILVLAGTFSDEHGDFGPGSYFRNPPGSRHAPFSEAGCTLFVKLHQFAADDTAQVCIDTTTGRWQAGADGIAVMPLHHHGTEQVALARWPAGTQPVAHRHAGGAEIFVLSGELIDAAGRYPAGTWLRLPPGSEHQPRVDQETMLWIKTGHLPHPA</sequence>
<dbReference type="EMBL" id="CP048836">
    <property type="protein sequence ID" value="QID19282.1"/>
    <property type="molecule type" value="Genomic_DNA"/>
</dbReference>
<dbReference type="AlphaFoldDB" id="A0A6C1B6C9"/>
<dbReference type="Gene3D" id="2.60.120.10">
    <property type="entry name" value="Jelly Rolls"/>
    <property type="match status" value="1"/>
</dbReference>
<dbReference type="KEGG" id="azq:G3580_17655"/>
<dbReference type="Pfam" id="PF12973">
    <property type="entry name" value="Cupin_7"/>
    <property type="match status" value="2"/>
</dbReference>
<gene>
    <name evidence="2" type="ORF">G3580_17655</name>
</gene>
<dbReference type="CDD" id="cd20303">
    <property type="entry name" value="cupin_ChrR_1"/>
    <property type="match status" value="2"/>
</dbReference>
<feature type="domain" description="ChrR-like cupin" evidence="1">
    <location>
        <begin position="125"/>
        <end position="223"/>
    </location>
</feature>
<evidence type="ECO:0000313" key="2">
    <source>
        <dbReference type="EMBL" id="QID19282.1"/>
    </source>
</evidence>
<dbReference type="SUPFAM" id="SSF51182">
    <property type="entry name" value="RmlC-like cupins"/>
    <property type="match status" value="2"/>
</dbReference>
<protein>
    <submittedName>
        <fullName evidence="2">DUF4437 domain-containing protein</fullName>
    </submittedName>
</protein>
<dbReference type="RefSeq" id="WP_173767727.1">
    <property type="nucleotide sequence ID" value="NZ_CP048836.1"/>
</dbReference>
<dbReference type="InterPro" id="IPR025979">
    <property type="entry name" value="ChrR-like_cupin_dom"/>
</dbReference>
<name>A0A6C1B6C9_9RHOO</name>
<reference evidence="2 3" key="1">
    <citation type="submission" date="2020-02" db="EMBL/GenBank/DDBJ databases">
        <title>Nitrogenibacter mangrovi gen. nov., sp. nov. isolated from mangrove sediment, a denitrifying betaproteobacterium.</title>
        <authorList>
            <person name="Liao H."/>
            <person name="Tian Y."/>
        </authorList>
    </citation>
    <scope>NUCLEOTIDE SEQUENCE [LARGE SCALE GENOMIC DNA]</scope>
    <source>
        <strain evidence="2 3">M9-3-2</strain>
    </source>
</reference>
<organism evidence="2 3">
    <name type="scientific">Nitrogeniibacter mangrovi</name>
    <dbReference type="NCBI Taxonomy" id="2016596"/>
    <lineage>
        <taxon>Bacteria</taxon>
        <taxon>Pseudomonadati</taxon>
        <taxon>Pseudomonadota</taxon>
        <taxon>Betaproteobacteria</taxon>
        <taxon>Rhodocyclales</taxon>
        <taxon>Zoogloeaceae</taxon>
        <taxon>Nitrogeniibacter</taxon>
    </lineage>
</organism>
<keyword evidence="3" id="KW-1185">Reference proteome</keyword>